<feature type="non-terminal residue" evidence="1">
    <location>
        <position position="160"/>
    </location>
</feature>
<dbReference type="AlphaFoldDB" id="A0A4P9ZWE4"/>
<feature type="non-terminal residue" evidence="1">
    <location>
        <position position="1"/>
    </location>
</feature>
<accession>A0A4P9ZWE4</accession>
<dbReference type="Proteomes" id="UP000268162">
    <property type="component" value="Unassembled WGS sequence"/>
</dbReference>
<evidence type="ECO:0000313" key="1">
    <source>
        <dbReference type="EMBL" id="RKP37281.1"/>
    </source>
</evidence>
<reference evidence="2" key="1">
    <citation type="journal article" date="2018" name="Nat. Microbiol.">
        <title>Leveraging single-cell genomics to expand the fungal tree of life.</title>
        <authorList>
            <person name="Ahrendt S.R."/>
            <person name="Quandt C.A."/>
            <person name="Ciobanu D."/>
            <person name="Clum A."/>
            <person name="Salamov A."/>
            <person name="Andreopoulos B."/>
            <person name="Cheng J.F."/>
            <person name="Woyke T."/>
            <person name="Pelin A."/>
            <person name="Henrissat B."/>
            <person name="Reynolds N.K."/>
            <person name="Benny G.L."/>
            <person name="Smith M.E."/>
            <person name="James T.Y."/>
            <person name="Grigoriev I.V."/>
        </authorList>
    </citation>
    <scope>NUCLEOTIDE SEQUENCE [LARGE SCALE GENOMIC DNA]</scope>
    <source>
        <strain evidence="2">RSA 468</strain>
    </source>
</reference>
<dbReference type="EMBL" id="ML002515">
    <property type="protein sequence ID" value="RKP37281.1"/>
    <property type="molecule type" value="Genomic_DNA"/>
</dbReference>
<organism evidence="1 2">
    <name type="scientific">Dimargaris cristalligena</name>
    <dbReference type="NCBI Taxonomy" id="215637"/>
    <lineage>
        <taxon>Eukaryota</taxon>
        <taxon>Fungi</taxon>
        <taxon>Fungi incertae sedis</taxon>
        <taxon>Zoopagomycota</taxon>
        <taxon>Kickxellomycotina</taxon>
        <taxon>Dimargaritomycetes</taxon>
        <taxon>Dimargaritales</taxon>
        <taxon>Dimargaritaceae</taxon>
        <taxon>Dimargaris</taxon>
    </lineage>
</organism>
<protein>
    <recommendedName>
        <fullName evidence="3">Lysozyme-like domain-containing protein</fullName>
    </recommendedName>
</protein>
<sequence>QLKKAVPVPCTKSDAYPECTVPETAVGLLNDSFKEYNVNSAGQQAALIAIMNFESSGFAYKTNLNPDNHGQGTYSQMQYPAIEGYVLSVPALKTKYDSLTKTVTDENTLKDEVLKLAIADQYVFGAAAWYLKKSGKCDESVWSALDKGDDAGFTKYIQCV</sequence>
<evidence type="ECO:0000313" key="2">
    <source>
        <dbReference type="Proteomes" id="UP000268162"/>
    </source>
</evidence>
<keyword evidence="2" id="KW-1185">Reference proteome</keyword>
<proteinExistence type="predicted"/>
<evidence type="ECO:0008006" key="3">
    <source>
        <dbReference type="Google" id="ProtNLM"/>
    </source>
</evidence>
<gene>
    <name evidence="1" type="ORF">BJ085DRAFT_11434</name>
</gene>
<name>A0A4P9ZWE4_9FUNG</name>